<name>A0ABU4YQ77_9HYPH</name>
<keyword evidence="2" id="KW-1185">Reference proteome</keyword>
<comment type="caution">
    <text evidence="1">The sequence shown here is derived from an EMBL/GenBank/DDBJ whole genome shotgun (WGS) entry which is preliminary data.</text>
</comment>
<dbReference type="EMBL" id="JAVIIV010000026">
    <property type="protein sequence ID" value="MDX8489079.1"/>
    <property type="molecule type" value="Genomic_DNA"/>
</dbReference>
<evidence type="ECO:0000313" key="1">
    <source>
        <dbReference type="EMBL" id="MDX8489079.1"/>
    </source>
</evidence>
<sequence length="79" mass="8953">METSRGQAPANRGVFKAFRTGLAQDPKRWPMLESVGGYSIRGKLRKFRKNGFPLPFRSQSAEKLVKNYHCPEITSIVLT</sequence>
<organism evidence="1 2">
    <name type="scientific">Mesorhizobium humile</name>
    <dbReference type="NCBI Taxonomy" id="3072313"/>
    <lineage>
        <taxon>Bacteria</taxon>
        <taxon>Pseudomonadati</taxon>
        <taxon>Pseudomonadota</taxon>
        <taxon>Alphaproteobacteria</taxon>
        <taxon>Hyphomicrobiales</taxon>
        <taxon>Phyllobacteriaceae</taxon>
        <taxon>Mesorhizobium</taxon>
    </lineage>
</organism>
<evidence type="ECO:0000313" key="2">
    <source>
        <dbReference type="Proteomes" id="UP001280156"/>
    </source>
</evidence>
<dbReference type="Proteomes" id="UP001280156">
    <property type="component" value="Unassembled WGS sequence"/>
</dbReference>
<accession>A0ABU4YQ77</accession>
<protein>
    <submittedName>
        <fullName evidence="1">Uncharacterized protein</fullName>
    </submittedName>
</protein>
<reference evidence="1 2" key="1">
    <citation type="submission" date="2023-08" db="EMBL/GenBank/DDBJ databases">
        <title>Implementing the SeqCode for naming new Mesorhizobium species isolated from Vachellia karroo root nodules.</title>
        <authorList>
            <person name="Van Lill M."/>
        </authorList>
    </citation>
    <scope>NUCLEOTIDE SEQUENCE [LARGE SCALE GENOMIC DNA]</scope>
    <source>
        <strain evidence="1 2">VK2B</strain>
    </source>
</reference>
<proteinExistence type="predicted"/>
<gene>
    <name evidence="1" type="ORF">RFM52_28305</name>
</gene>
<dbReference type="RefSeq" id="WP_320293398.1">
    <property type="nucleotide sequence ID" value="NZ_JAVIIU010000001.1"/>
</dbReference>